<dbReference type="EMBL" id="CP089982">
    <property type="protein sequence ID" value="WXA90615.1"/>
    <property type="molecule type" value="Genomic_DNA"/>
</dbReference>
<dbReference type="RefSeq" id="WP_394841232.1">
    <property type="nucleotide sequence ID" value="NZ_CP089982.1"/>
</dbReference>
<gene>
    <name evidence="4" type="ORF">LZC95_29700</name>
</gene>
<evidence type="ECO:0000256" key="1">
    <source>
        <dbReference type="ARBA" id="ARBA00022679"/>
    </source>
</evidence>
<evidence type="ECO:0000313" key="5">
    <source>
        <dbReference type="Proteomes" id="UP001379533"/>
    </source>
</evidence>
<sequence>MATYSLRDVIRTPNLISLARLPLAVAFPWIVRQRRWPIPWLTLAAATDVLDGWYARTFHEETATGAALDAVMDKAFVLSVVATLVRERMLTFLDAILLETRDLGEIPLLLRAARHDAPAKPRSSNIAGKAVTVLQFATLVATLSRMSRRRGWVLATSACGVFAAATYWIREARAAR</sequence>
<dbReference type="Proteomes" id="UP001379533">
    <property type="component" value="Chromosome"/>
</dbReference>
<proteinExistence type="inferred from homology"/>
<name>A0ABZ2JVX4_9BACT</name>
<keyword evidence="1 2" id="KW-0808">Transferase</keyword>
<dbReference type="Gene3D" id="1.20.120.1760">
    <property type="match status" value="1"/>
</dbReference>
<reference evidence="4 5" key="1">
    <citation type="submission" date="2021-12" db="EMBL/GenBank/DDBJ databases">
        <title>Discovery of the Pendulisporaceae a myxobacterial family with distinct sporulation behavior and unique specialized metabolism.</title>
        <authorList>
            <person name="Garcia R."/>
            <person name="Popoff A."/>
            <person name="Bader C.D."/>
            <person name="Loehr J."/>
            <person name="Walesch S."/>
            <person name="Walt C."/>
            <person name="Boldt J."/>
            <person name="Bunk B."/>
            <person name="Haeckl F.J.F.P.J."/>
            <person name="Gunesch A.P."/>
            <person name="Birkelbach J."/>
            <person name="Nuebel U."/>
            <person name="Pietschmann T."/>
            <person name="Bach T."/>
            <person name="Mueller R."/>
        </authorList>
    </citation>
    <scope>NUCLEOTIDE SEQUENCE [LARGE SCALE GENOMIC DNA]</scope>
    <source>
        <strain evidence="4 5">MSr12523</strain>
    </source>
</reference>
<comment type="similarity">
    <text evidence="2">Belongs to the CDP-alcohol phosphatidyltransferase class-I family.</text>
</comment>
<accession>A0ABZ2JVX4</accession>
<evidence type="ECO:0000256" key="3">
    <source>
        <dbReference type="SAM" id="Phobius"/>
    </source>
</evidence>
<keyword evidence="3" id="KW-0812">Transmembrane</keyword>
<protein>
    <submittedName>
        <fullName evidence="4">CDP-alcohol phosphatidyltransferase family protein</fullName>
    </submittedName>
</protein>
<dbReference type="PROSITE" id="PS00379">
    <property type="entry name" value="CDP_ALCOHOL_P_TRANSF"/>
    <property type="match status" value="1"/>
</dbReference>
<keyword evidence="5" id="KW-1185">Reference proteome</keyword>
<dbReference type="InterPro" id="IPR043130">
    <property type="entry name" value="CDP-OH_PTrfase_TM_dom"/>
</dbReference>
<keyword evidence="3" id="KW-0472">Membrane</keyword>
<organism evidence="4 5">
    <name type="scientific">Pendulispora brunnea</name>
    <dbReference type="NCBI Taxonomy" id="2905690"/>
    <lineage>
        <taxon>Bacteria</taxon>
        <taxon>Pseudomonadati</taxon>
        <taxon>Myxococcota</taxon>
        <taxon>Myxococcia</taxon>
        <taxon>Myxococcales</taxon>
        <taxon>Sorangiineae</taxon>
        <taxon>Pendulisporaceae</taxon>
        <taxon>Pendulispora</taxon>
    </lineage>
</organism>
<keyword evidence="3" id="KW-1133">Transmembrane helix</keyword>
<dbReference type="InterPro" id="IPR048254">
    <property type="entry name" value="CDP_ALCOHOL_P_TRANSF_CS"/>
</dbReference>
<evidence type="ECO:0000256" key="2">
    <source>
        <dbReference type="RuleBase" id="RU003750"/>
    </source>
</evidence>
<dbReference type="InterPro" id="IPR000462">
    <property type="entry name" value="CDP-OH_P_trans"/>
</dbReference>
<dbReference type="Pfam" id="PF01066">
    <property type="entry name" value="CDP-OH_P_transf"/>
    <property type="match status" value="1"/>
</dbReference>
<feature type="transmembrane region" description="Helical" evidence="3">
    <location>
        <begin position="151"/>
        <end position="169"/>
    </location>
</feature>
<evidence type="ECO:0000313" key="4">
    <source>
        <dbReference type="EMBL" id="WXA90615.1"/>
    </source>
</evidence>